<dbReference type="InterPro" id="IPR001958">
    <property type="entry name" value="Tet-R_TetA/multi-R_MdtG-like"/>
</dbReference>
<evidence type="ECO:0000256" key="1">
    <source>
        <dbReference type="ARBA" id="ARBA00004141"/>
    </source>
</evidence>
<dbReference type="EMBL" id="CABPRJ010000487">
    <property type="protein sequence ID" value="VVC29089.1"/>
    <property type="molecule type" value="Genomic_DNA"/>
</dbReference>
<dbReference type="PROSITE" id="PS50850">
    <property type="entry name" value="MFS"/>
    <property type="match status" value="1"/>
</dbReference>
<evidence type="ECO:0000256" key="6">
    <source>
        <dbReference type="SAM" id="Phobius"/>
    </source>
</evidence>
<feature type="transmembrane region" description="Helical" evidence="6">
    <location>
        <begin position="6"/>
        <end position="25"/>
    </location>
</feature>
<evidence type="ECO:0000256" key="5">
    <source>
        <dbReference type="ARBA" id="ARBA00023136"/>
    </source>
</evidence>
<keyword evidence="9" id="KW-1185">Reference proteome</keyword>
<feature type="transmembrane region" description="Helical" evidence="6">
    <location>
        <begin position="37"/>
        <end position="57"/>
    </location>
</feature>
<dbReference type="GO" id="GO:0016020">
    <property type="term" value="C:membrane"/>
    <property type="evidence" value="ECO:0007669"/>
    <property type="project" value="UniProtKB-SubCell"/>
</dbReference>
<feature type="transmembrane region" description="Helical" evidence="6">
    <location>
        <begin position="269"/>
        <end position="287"/>
    </location>
</feature>
<dbReference type="InterPro" id="IPR036259">
    <property type="entry name" value="MFS_trans_sf"/>
</dbReference>
<dbReference type="InterPro" id="IPR005829">
    <property type="entry name" value="Sugar_transporter_CS"/>
</dbReference>
<evidence type="ECO:0000313" key="8">
    <source>
        <dbReference type="EMBL" id="VVC29089.1"/>
    </source>
</evidence>
<sequence length="386" mass="43215">MNHFTYIYIIGFLDIASLAMIMPSFNRHLRQYGASHFQITLLESLFSGLQLITGPIVGTFSDRYGRKPLLLFSMLFSVFAFFTMGYCDTYLSIAIIRLLLGCFKHTQMLGKSLIGDNVPKAEQLSAHGKLNSFISLSFMIAPVYGGYLSEVTNGFYYLTCSTSFLCAINAIIIAIRVPNKNIEQTSVKKNMFHHLKEVDWLEYWPLLFMRMMYTATISTMMVSFGFVLIEKFKLTPSQVGYTLSINSSISVATGFAVPRLEPFLRKYNLFKKCFFSFVLLGFGYLCLSFAPSWIFFMLCMVPVSAAGTLIEVFLNQILSETSKDHNRGTLGGAMTSSVSVARSITPMVIGLFMDMYGTRGAYLFASLAAVSAAALAKFYDNKIKKS</sequence>
<protein>
    <submittedName>
        <fullName evidence="8">Sugar transporter, conserved site,Tetracycline resistance protein TetA/multidrug resistance protein</fullName>
    </submittedName>
</protein>
<feature type="transmembrane region" description="Helical" evidence="6">
    <location>
        <begin position="200"/>
        <end position="227"/>
    </location>
</feature>
<reference evidence="8 9" key="1">
    <citation type="submission" date="2019-08" db="EMBL/GenBank/DDBJ databases">
        <authorList>
            <person name="Alioto T."/>
            <person name="Alioto T."/>
            <person name="Gomez Garrido J."/>
        </authorList>
    </citation>
    <scope>NUCLEOTIDE SEQUENCE [LARGE SCALE GENOMIC DNA]</scope>
</reference>
<dbReference type="PANTHER" id="PTHR23504">
    <property type="entry name" value="MAJOR FACILITATOR SUPERFAMILY DOMAIN-CONTAINING PROTEIN 10"/>
    <property type="match status" value="1"/>
</dbReference>
<dbReference type="Proteomes" id="UP000325440">
    <property type="component" value="Unassembled WGS sequence"/>
</dbReference>
<dbReference type="GO" id="GO:0022857">
    <property type="term" value="F:transmembrane transporter activity"/>
    <property type="evidence" value="ECO:0007669"/>
    <property type="project" value="InterPro"/>
</dbReference>
<proteinExistence type="predicted"/>
<comment type="subcellular location">
    <subcellularLocation>
        <location evidence="1">Membrane</location>
        <topology evidence="1">Multi-pass membrane protein</topology>
    </subcellularLocation>
</comment>
<evidence type="ECO:0000256" key="2">
    <source>
        <dbReference type="ARBA" id="ARBA00022448"/>
    </source>
</evidence>
<dbReference type="Gene3D" id="1.20.1250.20">
    <property type="entry name" value="MFS general substrate transporter like domains"/>
    <property type="match status" value="1"/>
</dbReference>
<evidence type="ECO:0000256" key="4">
    <source>
        <dbReference type="ARBA" id="ARBA00022989"/>
    </source>
</evidence>
<keyword evidence="2" id="KW-0813">Transport</keyword>
<keyword evidence="4 6" id="KW-1133">Transmembrane helix</keyword>
<feature type="transmembrane region" description="Helical" evidence="6">
    <location>
        <begin position="155"/>
        <end position="179"/>
    </location>
</feature>
<keyword evidence="8" id="KW-0762">Sugar transport</keyword>
<feature type="transmembrane region" description="Helical" evidence="6">
    <location>
        <begin position="359"/>
        <end position="379"/>
    </location>
</feature>
<dbReference type="PROSITE" id="PS00216">
    <property type="entry name" value="SUGAR_TRANSPORT_1"/>
    <property type="match status" value="1"/>
</dbReference>
<dbReference type="PANTHER" id="PTHR23504:SF14">
    <property type="entry name" value="MAJOR FACILITATOR SUPERFAMILY DOMAIN-CONTAINING PROTEIN 9"/>
    <property type="match status" value="1"/>
</dbReference>
<accession>A0A5E4MA25</accession>
<dbReference type="AlphaFoldDB" id="A0A5E4MA25"/>
<keyword evidence="3 6" id="KW-0812">Transmembrane</keyword>
<evidence type="ECO:0000259" key="7">
    <source>
        <dbReference type="PROSITE" id="PS50850"/>
    </source>
</evidence>
<dbReference type="InterPro" id="IPR020846">
    <property type="entry name" value="MFS_dom"/>
</dbReference>
<dbReference type="InterPro" id="IPR011701">
    <property type="entry name" value="MFS"/>
</dbReference>
<name>A0A5E4MA25_9HEMI</name>
<keyword evidence="5 6" id="KW-0472">Membrane</keyword>
<organism evidence="8 9">
    <name type="scientific">Cinara cedri</name>
    <dbReference type="NCBI Taxonomy" id="506608"/>
    <lineage>
        <taxon>Eukaryota</taxon>
        <taxon>Metazoa</taxon>
        <taxon>Ecdysozoa</taxon>
        <taxon>Arthropoda</taxon>
        <taxon>Hexapoda</taxon>
        <taxon>Insecta</taxon>
        <taxon>Pterygota</taxon>
        <taxon>Neoptera</taxon>
        <taxon>Paraneoptera</taxon>
        <taxon>Hemiptera</taxon>
        <taxon>Sternorrhyncha</taxon>
        <taxon>Aphidomorpha</taxon>
        <taxon>Aphidoidea</taxon>
        <taxon>Aphididae</taxon>
        <taxon>Lachninae</taxon>
        <taxon>Cinara</taxon>
    </lineage>
</organism>
<evidence type="ECO:0000256" key="3">
    <source>
        <dbReference type="ARBA" id="ARBA00022692"/>
    </source>
</evidence>
<dbReference type="OrthoDB" id="42889at2759"/>
<dbReference type="PRINTS" id="PR01035">
    <property type="entry name" value="TCRTETA"/>
</dbReference>
<gene>
    <name evidence="8" type="ORF">CINCED_3A020439</name>
</gene>
<dbReference type="Pfam" id="PF07690">
    <property type="entry name" value="MFS_1"/>
    <property type="match status" value="1"/>
</dbReference>
<dbReference type="SUPFAM" id="SSF103473">
    <property type="entry name" value="MFS general substrate transporter"/>
    <property type="match status" value="1"/>
</dbReference>
<feature type="transmembrane region" description="Helical" evidence="6">
    <location>
        <begin position="69"/>
        <end position="100"/>
    </location>
</feature>
<feature type="domain" description="Major facilitator superfamily (MFS) profile" evidence="7">
    <location>
        <begin position="1"/>
        <end position="384"/>
    </location>
</feature>
<evidence type="ECO:0000313" key="9">
    <source>
        <dbReference type="Proteomes" id="UP000325440"/>
    </source>
</evidence>